<evidence type="ECO:0000313" key="6">
    <source>
        <dbReference type="Proteomes" id="UP000001052"/>
    </source>
</evidence>
<evidence type="ECO:0000256" key="1">
    <source>
        <dbReference type="PROSITE-ProRule" id="PRU00169"/>
    </source>
</evidence>
<dbReference type="SMART" id="SM00448">
    <property type="entry name" value="REC"/>
    <property type="match status" value="1"/>
</dbReference>
<comment type="caution">
    <text evidence="1">Lacks conserved residue(s) required for the propagation of feature annotation.</text>
</comment>
<evidence type="ECO:0000259" key="4">
    <source>
        <dbReference type="PROSITE" id="PS50930"/>
    </source>
</evidence>
<accession>C8X5R7</accession>
<dbReference type="GO" id="GO:0000156">
    <property type="term" value="F:phosphorelay response regulator activity"/>
    <property type="evidence" value="ECO:0007669"/>
    <property type="project" value="InterPro"/>
</dbReference>
<dbReference type="EMBL" id="CP001734">
    <property type="protein sequence ID" value="ACV69764.1"/>
    <property type="molecule type" value="Genomic_DNA"/>
</dbReference>
<dbReference type="STRING" id="485915.Dret_2482"/>
<protein>
    <submittedName>
        <fullName evidence="5">Two component transcriptional regulator, LytTR family</fullName>
    </submittedName>
</protein>
<feature type="region of interest" description="Disordered" evidence="2">
    <location>
        <begin position="123"/>
        <end position="143"/>
    </location>
</feature>
<evidence type="ECO:0000259" key="3">
    <source>
        <dbReference type="PROSITE" id="PS50110"/>
    </source>
</evidence>
<dbReference type="eggNOG" id="COG3279">
    <property type="taxonomic scope" value="Bacteria"/>
</dbReference>
<dbReference type="InterPro" id="IPR046947">
    <property type="entry name" value="LytR-like"/>
</dbReference>
<reference evidence="5 6" key="2">
    <citation type="journal article" date="2010" name="Stand. Genomic Sci.">
        <title>Complete genome sequence of Desulfohalobium retbaense type strain (HR(100)).</title>
        <authorList>
            <person name="Spring S."/>
            <person name="Nolan M."/>
            <person name="Lapidus A."/>
            <person name="Glavina Del Rio T."/>
            <person name="Copeland A."/>
            <person name="Tice H."/>
            <person name="Cheng J.F."/>
            <person name="Lucas S."/>
            <person name="Land M."/>
            <person name="Chen F."/>
            <person name="Bruce D."/>
            <person name="Goodwin L."/>
            <person name="Pitluck S."/>
            <person name="Ivanova N."/>
            <person name="Mavromatis K."/>
            <person name="Mikhailova N."/>
            <person name="Pati A."/>
            <person name="Chen A."/>
            <person name="Palaniappan K."/>
            <person name="Hauser L."/>
            <person name="Chang Y.J."/>
            <person name="Jeffries C.D."/>
            <person name="Munk C."/>
            <person name="Kiss H."/>
            <person name="Chain P."/>
            <person name="Han C."/>
            <person name="Brettin T."/>
            <person name="Detter J.C."/>
            <person name="Schuler E."/>
            <person name="Goker M."/>
            <person name="Rohde M."/>
            <person name="Bristow J."/>
            <person name="Eisen J.A."/>
            <person name="Markowitz V."/>
            <person name="Hugenholtz P."/>
            <person name="Kyrpides N.C."/>
            <person name="Klenk H.P."/>
        </authorList>
    </citation>
    <scope>NUCLEOTIDE SEQUENCE [LARGE SCALE GENOMIC DNA]</scope>
    <source>
        <strain evidence="5 6">DSM 5692</strain>
    </source>
</reference>
<dbReference type="Gene3D" id="2.40.50.1020">
    <property type="entry name" value="LytTr DNA-binding domain"/>
    <property type="match status" value="1"/>
</dbReference>
<dbReference type="KEGG" id="drt:Dret_2482"/>
<keyword evidence="6" id="KW-1185">Reference proteome</keyword>
<dbReference type="PANTHER" id="PTHR37299">
    <property type="entry name" value="TRANSCRIPTIONAL REGULATOR-RELATED"/>
    <property type="match status" value="1"/>
</dbReference>
<dbReference type="RefSeq" id="WP_015752898.1">
    <property type="nucleotide sequence ID" value="NC_013223.1"/>
</dbReference>
<dbReference type="SMART" id="SM00850">
    <property type="entry name" value="LytTR"/>
    <property type="match status" value="1"/>
</dbReference>
<sequence>MYPLRCLLAHPVSEIRQTLRDHCQRVAWLRVVGEAARANEALELAQNMAYNALFLAPGPMGECTGLELARLLKTMPLPPALLFVATTQDQALEAFELGALDYFLWPASTERLDQCLEKIRRIPPPPHAVQNTTAGNNAPRPAHKRETLRLDLGDDDEEHFVEALKATWSEPLATSAQRPDKLPVQSAGKTLLIPYVHIIFIAAEDDYCFVHTSSGKYLNASRLKNLEERLAQHRFFRIHRKYLVNLDMVTEVASMPGANLMLRTAGTPRIELPVSRRRIQELKSLLGL</sequence>
<gene>
    <name evidence="5" type="ordered locus">Dret_2482</name>
</gene>
<evidence type="ECO:0000313" key="5">
    <source>
        <dbReference type="EMBL" id="ACV69764.1"/>
    </source>
</evidence>
<dbReference type="AlphaFoldDB" id="C8X5R7"/>
<feature type="domain" description="HTH LytTR-type" evidence="4">
    <location>
        <begin position="182"/>
        <end position="288"/>
    </location>
</feature>
<dbReference type="PANTHER" id="PTHR37299:SF1">
    <property type="entry name" value="STAGE 0 SPORULATION PROTEIN A HOMOLOG"/>
    <property type="match status" value="1"/>
</dbReference>
<dbReference type="Proteomes" id="UP000001052">
    <property type="component" value="Chromosome"/>
</dbReference>
<dbReference type="HOGENOM" id="CLU_000445_14_1_7"/>
<dbReference type="InterPro" id="IPR007492">
    <property type="entry name" value="LytTR_DNA-bd_dom"/>
</dbReference>
<dbReference type="PROSITE" id="PS50110">
    <property type="entry name" value="RESPONSE_REGULATORY"/>
    <property type="match status" value="1"/>
</dbReference>
<proteinExistence type="predicted"/>
<dbReference type="InterPro" id="IPR011006">
    <property type="entry name" value="CheY-like_superfamily"/>
</dbReference>
<dbReference type="GO" id="GO:0003677">
    <property type="term" value="F:DNA binding"/>
    <property type="evidence" value="ECO:0007669"/>
    <property type="project" value="InterPro"/>
</dbReference>
<name>C8X5R7_DESRD</name>
<dbReference type="PROSITE" id="PS50930">
    <property type="entry name" value="HTH_LYTTR"/>
    <property type="match status" value="1"/>
</dbReference>
<dbReference type="InterPro" id="IPR001789">
    <property type="entry name" value="Sig_transdc_resp-reg_receiver"/>
</dbReference>
<dbReference type="SUPFAM" id="SSF52172">
    <property type="entry name" value="CheY-like"/>
    <property type="match status" value="1"/>
</dbReference>
<reference evidence="6" key="1">
    <citation type="submission" date="2009-09" db="EMBL/GenBank/DDBJ databases">
        <title>The complete chromosome of Desulfohalobium retbaense DSM 5692.</title>
        <authorList>
            <consortium name="US DOE Joint Genome Institute (JGI-PGF)"/>
            <person name="Lucas S."/>
            <person name="Copeland A."/>
            <person name="Lapidus A."/>
            <person name="Glavina del Rio T."/>
            <person name="Dalin E."/>
            <person name="Tice H."/>
            <person name="Bruce D."/>
            <person name="Goodwin L."/>
            <person name="Pitluck S."/>
            <person name="Kyrpides N."/>
            <person name="Mavromatis K."/>
            <person name="Ivanova N."/>
            <person name="Mikhailova N."/>
            <person name="Munk A.C."/>
            <person name="Brettin T."/>
            <person name="Detter J.C."/>
            <person name="Han C."/>
            <person name="Tapia R."/>
            <person name="Larimer F."/>
            <person name="Land M."/>
            <person name="Hauser L."/>
            <person name="Markowitz V."/>
            <person name="Cheng J.-F."/>
            <person name="Hugenholtz P."/>
            <person name="Woyke T."/>
            <person name="Wu D."/>
            <person name="Spring S."/>
            <person name="Klenk H.-P."/>
            <person name="Eisen J.A."/>
        </authorList>
    </citation>
    <scope>NUCLEOTIDE SEQUENCE [LARGE SCALE GENOMIC DNA]</scope>
    <source>
        <strain evidence="6">DSM 5692</strain>
    </source>
</reference>
<dbReference type="Pfam" id="PF04397">
    <property type="entry name" value="LytTR"/>
    <property type="match status" value="1"/>
</dbReference>
<evidence type="ECO:0000256" key="2">
    <source>
        <dbReference type="SAM" id="MobiDB-lite"/>
    </source>
</evidence>
<dbReference type="Gene3D" id="3.40.50.2300">
    <property type="match status" value="1"/>
</dbReference>
<feature type="domain" description="Response regulatory" evidence="3">
    <location>
        <begin position="5"/>
        <end position="120"/>
    </location>
</feature>
<organism evidence="5 6">
    <name type="scientific">Desulfohalobium retbaense (strain ATCC 49708 / DSM 5692 / JCM 16813 / HR100)</name>
    <dbReference type="NCBI Taxonomy" id="485915"/>
    <lineage>
        <taxon>Bacteria</taxon>
        <taxon>Pseudomonadati</taxon>
        <taxon>Thermodesulfobacteriota</taxon>
        <taxon>Desulfovibrionia</taxon>
        <taxon>Desulfovibrionales</taxon>
        <taxon>Desulfohalobiaceae</taxon>
        <taxon>Desulfohalobium</taxon>
    </lineage>
</organism>